<reference evidence="1" key="1">
    <citation type="journal article" date="2021" name="J Fungi (Basel)">
        <title>Virulence traits and population genomics of the black yeast Aureobasidium melanogenum.</title>
        <authorList>
            <person name="Cernosa A."/>
            <person name="Sun X."/>
            <person name="Gostincar C."/>
            <person name="Fang C."/>
            <person name="Gunde-Cimerman N."/>
            <person name="Song Z."/>
        </authorList>
    </citation>
    <scope>NUCLEOTIDE SEQUENCE</scope>
    <source>
        <strain evidence="1">EXF-9298</strain>
    </source>
</reference>
<organism evidence="1 2">
    <name type="scientific">Aureobasidium melanogenum</name>
    <name type="common">Aureobasidium pullulans var. melanogenum</name>
    <dbReference type="NCBI Taxonomy" id="46634"/>
    <lineage>
        <taxon>Eukaryota</taxon>
        <taxon>Fungi</taxon>
        <taxon>Dikarya</taxon>
        <taxon>Ascomycota</taxon>
        <taxon>Pezizomycotina</taxon>
        <taxon>Dothideomycetes</taxon>
        <taxon>Dothideomycetidae</taxon>
        <taxon>Dothideales</taxon>
        <taxon>Saccotheciaceae</taxon>
        <taxon>Aureobasidium</taxon>
    </lineage>
</organism>
<sequence>MLLLEPLHCTAEEIMQQGARNPTAVQNYLSCLARGWLGQALLERYTYTESPSTPAGMIQTNGIKDGRFMEWLKPISDEIKNDLRDLLKGGYTEDLVVERDIYFKAMELYVDDPGRELLGELVEMIDQGLQEVPKIYVTVKNTQGEEVAPVIEVRSCGVKDAITRLSQKVLDESVVELDIKKSGRDFHVTYQVDDAEPTLALVEEIKEWH</sequence>
<name>A0A9P8G0T9_AURME</name>
<protein>
    <submittedName>
        <fullName evidence="1">Uncharacterized protein</fullName>
    </submittedName>
</protein>
<keyword evidence="2" id="KW-1185">Reference proteome</keyword>
<comment type="caution">
    <text evidence="1">The sequence shown here is derived from an EMBL/GenBank/DDBJ whole genome shotgun (WGS) entry which is preliminary data.</text>
</comment>
<dbReference type="AlphaFoldDB" id="A0A9P8G0T9"/>
<feature type="non-terminal residue" evidence="1">
    <location>
        <position position="209"/>
    </location>
</feature>
<proteinExistence type="predicted"/>
<gene>
    <name evidence="1" type="ORF">KCU98_g2856</name>
</gene>
<reference evidence="1" key="2">
    <citation type="submission" date="2021-08" db="EMBL/GenBank/DDBJ databases">
        <authorList>
            <person name="Gostincar C."/>
            <person name="Sun X."/>
            <person name="Song Z."/>
            <person name="Gunde-Cimerman N."/>
        </authorList>
    </citation>
    <scope>NUCLEOTIDE SEQUENCE</scope>
    <source>
        <strain evidence="1">EXF-9298</strain>
    </source>
</reference>
<evidence type="ECO:0000313" key="1">
    <source>
        <dbReference type="EMBL" id="KAG9988117.1"/>
    </source>
</evidence>
<dbReference type="Proteomes" id="UP000729357">
    <property type="component" value="Unassembled WGS sequence"/>
</dbReference>
<accession>A0A9P8G0T9</accession>
<dbReference type="EMBL" id="JAHFXS010000173">
    <property type="protein sequence ID" value="KAG9988117.1"/>
    <property type="molecule type" value="Genomic_DNA"/>
</dbReference>
<evidence type="ECO:0000313" key="2">
    <source>
        <dbReference type="Proteomes" id="UP000729357"/>
    </source>
</evidence>